<accession>A0AAE4REI4</accession>
<gene>
    <name evidence="1" type="ORF">R4F53_18285</name>
</gene>
<evidence type="ECO:0000313" key="1">
    <source>
        <dbReference type="EMBL" id="MDV7014240.1"/>
    </source>
</evidence>
<dbReference type="Proteomes" id="UP001187143">
    <property type="component" value="Unassembled WGS sequence"/>
</dbReference>
<organism evidence="1 2">
    <name type="scientific">Mycobacterium intracellulare</name>
    <dbReference type="NCBI Taxonomy" id="1767"/>
    <lineage>
        <taxon>Bacteria</taxon>
        <taxon>Bacillati</taxon>
        <taxon>Actinomycetota</taxon>
        <taxon>Actinomycetes</taxon>
        <taxon>Mycobacteriales</taxon>
        <taxon>Mycobacteriaceae</taxon>
        <taxon>Mycobacterium</taxon>
        <taxon>Mycobacterium avium complex (MAC)</taxon>
    </lineage>
</organism>
<protein>
    <submittedName>
        <fullName evidence="1">Uncharacterized protein</fullName>
    </submittedName>
</protein>
<dbReference type="RefSeq" id="WP_317728709.1">
    <property type="nucleotide sequence ID" value="NZ_JAWLLC010000033.1"/>
</dbReference>
<dbReference type="AlphaFoldDB" id="A0AAE4REI4"/>
<evidence type="ECO:0000313" key="2">
    <source>
        <dbReference type="Proteomes" id="UP001187143"/>
    </source>
</evidence>
<comment type="caution">
    <text evidence="1">The sequence shown here is derived from an EMBL/GenBank/DDBJ whole genome shotgun (WGS) entry which is preliminary data.</text>
</comment>
<proteinExistence type="predicted"/>
<name>A0AAE4REI4_MYCIT</name>
<dbReference type="EMBL" id="JAWLLD010000021">
    <property type="protein sequence ID" value="MDV7014240.1"/>
    <property type="molecule type" value="Genomic_DNA"/>
</dbReference>
<reference evidence="1" key="1">
    <citation type="submission" date="2023-10" db="EMBL/GenBank/DDBJ databases">
        <title>Characterization and genome sequence of Mycobacterium intracellulare ABSURDO, a novel pathogenic isolate with three colony morphotypes that vary in growth and acid-fastness.</title>
        <authorList>
            <person name="Jude B.A."/>
            <person name="Robinson R.T."/>
        </authorList>
    </citation>
    <scope>NUCLEOTIDE SEQUENCE</scope>
    <source>
        <strain evidence="1">ABSURDO Component B</strain>
    </source>
</reference>
<sequence length="90" mass="10016">MKTTLSPEKLAQLHAEGNAKVGPFVNPYTIAKCKELLRDRGRDWAASVLLRDLSRNSAINPRFPWLNSGEEEILVLADLAEWDQLAAGMP</sequence>